<dbReference type="Proteomes" id="UP000054018">
    <property type="component" value="Unassembled WGS sequence"/>
</dbReference>
<gene>
    <name evidence="1" type="ORF">PISMIDRAFT_101122</name>
</gene>
<reference evidence="2" key="2">
    <citation type="submission" date="2015-01" db="EMBL/GenBank/DDBJ databases">
        <title>Evolutionary Origins and Diversification of the Mycorrhizal Mutualists.</title>
        <authorList>
            <consortium name="DOE Joint Genome Institute"/>
            <consortium name="Mycorrhizal Genomics Consortium"/>
            <person name="Kohler A."/>
            <person name="Kuo A."/>
            <person name="Nagy L.G."/>
            <person name="Floudas D."/>
            <person name="Copeland A."/>
            <person name="Barry K.W."/>
            <person name="Cichocki N."/>
            <person name="Veneault-Fourrey C."/>
            <person name="LaButti K."/>
            <person name="Lindquist E.A."/>
            <person name="Lipzen A."/>
            <person name="Lundell T."/>
            <person name="Morin E."/>
            <person name="Murat C."/>
            <person name="Riley R."/>
            <person name="Ohm R."/>
            <person name="Sun H."/>
            <person name="Tunlid A."/>
            <person name="Henrissat B."/>
            <person name="Grigoriev I.V."/>
            <person name="Hibbett D.S."/>
            <person name="Martin F."/>
        </authorList>
    </citation>
    <scope>NUCLEOTIDE SEQUENCE [LARGE SCALE GENOMIC DNA]</scope>
    <source>
        <strain evidence="2">441</strain>
    </source>
</reference>
<feature type="non-terminal residue" evidence="1">
    <location>
        <position position="1"/>
    </location>
</feature>
<dbReference type="EMBL" id="KN833730">
    <property type="protein sequence ID" value="KIK23126.1"/>
    <property type="molecule type" value="Genomic_DNA"/>
</dbReference>
<evidence type="ECO:0000313" key="1">
    <source>
        <dbReference type="EMBL" id="KIK23126.1"/>
    </source>
</evidence>
<accession>A0A0C9Z259</accession>
<proteinExistence type="predicted"/>
<dbReference type="AlphaFoldDB" id="A0A0C9Z259"/>
<dbReference type="OrthoDB" id="2707551at2759"/>
<dbReference type="HOGENOM" id="CLU_2873952_0_0_1"/>
<reference evidence="1 2" key="1">
    <citation type="submission" date="2014-04" db="EMBL/GenBank/DDBJ databases">
        <authorList>
            <consortium name="DOE Joint Genome Institute"/>
            <person name="Kuo A."/>
            <person name="Kohler A."/>
            <person name="Costa M.D."/>
            <person name="Nagy L.G."/>
            <person name="Floudas D."/>
            <person name="Copeland A."/>
            <person name="Barry K.W."/>
            <person name="Cichocki N."/>
            <person name="Veneault-Fourrey C."/>
            <person name="LaButti K."/>
            <person name="Lindquist E.A."/>
            <person name="Lipzen A."/>
            <person name="Lundell T."/>
            <person name="Morin E."/>
            <person name="Murat C."/>
            <person name="Sun H."/>
            <person name="Tunlid A."/>
            <person name="Henrissat B."/>
            <person name="Grigoriev I.V."/>
            <person name="Hibbett D.S."/>
            <person name="Martin F."/>
            <person name="Nordberg H.P."/>
            <person name="Cantor M.N."/>
            <person name="Hua S.X."/>
        </authorList>
    </citation>
    <scope>NUCLEOTIDE SEQUENCE [LARGE SCALE GENOMIC DNA]</scope>
    <source>
        <strain evidence="1 2">441</strain>
    </source>
</reference>
<protein>
    <submittedName>
        <fullName evidence="1">Uncharacterized protein</fullName>
    </submittedName>
</protein>
<evidence type="ECO:0000313" key="2">
    <source>
        <dbReference type="Proteomes" id="UP000054018"/>
    </source>
</evidence>
<sequence length="64" mass="7207">VIYPLFCTATQEITCVVYQDYSLREILAKSHVYSTTVSRMCAQYHQSLKKGARSHPITVSPTNA</sequence>
<keyword evidence="2" id="KW-1185">Reference proteome</keyword>
<name>A0A0C9Z259_9AGAM</name>
<organism evidence="1 2">
    <name type="scientific">Pisolithus microcarpus 441</name>
    <dbReference type="NCBI Taxonomy" id="765257"/>
    <lineage>
        <taxon>Eukaryota</taxon>
        <taxon>Fungi</taxon>
        <taxon>Dikarya</taxon>
        <taxon>Basidiomycota</taxon>
        <taxon>Agaricomycotina</taxon>
        <taxon>Agaricomycetes</taxon>
        <taxon>Agaricomycetidae</taxon>
        <taxon>Boletales</taxon>
        <taxon>Sclerodermatineae</taxon>
        <taxon>Pisolithaceae</taxon>
        <taxon>Pisolithus</taxon>
    </lineage>
</organism>